<reference evidence="8" key="1">
    <citation type="submission" date="2016-10" db="EMBL/GenBank/DDBJ databases">
        <title>Sequence of Gallionella enrichment culture.</title>
        <authorList>
            <person name="Poehlein A."/>
            <person name="Muehling M."/>
            <person name="Daniel R."/>
        </authorList>
    </citation>
    <scope>NUCLEOTIDE SEQUENCE</scope>
</reference>
<dbReference type="PANTHER" id="PTHR13604:SF0">
    <property type="entry name" value="ABASIC SITE PROCESSING PROTEIN HMCES"/>
    <property type="match status" value="1"/>
</dbReference>
<dbReference type="SUPFAM" id="SSF143081">
    <property type="entry name" value="BB1717-like"/>
    <property type="match status" value="1"/>
</dbReference>
<evidence type="ECO:0000256" key="6">
    <source>
        <dbReference type="ARBA" id="ARBA00023125"/>
    </source>
</evidence>
<name>A0A1J5QHK6_9ZZZZ</name>
<keyword evidence="5" id="KW-0190">Covalent protein-DNA linkage</keyword>
<dbReference type="InterPro" id="IPR036590">
    <property type="entry name" value="SRAP-like"/>
</dbReference>
<dbReference type="GO" id="GO:0003697">
    <property type="term" value="F:single-stranded DNA binding"/>
    <property type="evidence" value="ECO:0007669"/>
    <property type="project" value="InterPro"/>
</dbReference>
<evidence type="ECO:0000256" key="2">
    <source>
        <dbReference type="ARBA" id="ARBA00022670"/>
    </source>
</evidence>
<keyword evidence="3" id="KW-0227">DNA damage</keyword>
<dbReference type="EMBL" id="MLJW01002153">
    <property type="protein sequence ID" value="OIQ75477.1"/>
    <property type="molecule type" value="Genomic_DNA"/>
</dbReference>
<dbReference type="AlphaFoldDB" id="A0A1J5QHK6"/>
<proteinExistence type="inferred from homology"/>
<gene>
    <name evidence="8" type="primary">yedK_8</name>
    <name evidence="8" type="ORF">GALL_428550</name>
</gene>
<evidence type="ECO:0000256" key="5">
    <source>
        <dbReference type="ARBA" id="ARBA00023124"/>
    </source>
</evidence>
<organism evidence="8">
    <name type="scientific">mine drainage metagenome</name>
    <dbReference type="NCBI Taxonomy" id="410659"/>
    <lineage>
        <taxon>unclassified sequences</taxon>
        <taxon>metagenomes</taxon>
        <taxon>ecological metagenomes</taxon>
    </lineage>
</organism>
<dbReference type="Gene3D" id="3.90.1680.10">
    <property type="entry name" value="SOS response associated peptidase-like"/>
    <property type="match status" value="1"/>
</dbReference>
<evidence type="ECO:0000256" key="4">
    <source>
        <dbReference type="ARBA" id="ARBA00022801"/>
    </source>
</evidence>
<comment type="similarity">
    <text evidence="1">Belongs to the SOS response-associated peptidase family.</text>
</comment>
<dbReference type="GO" id="GO:0016829">
    <property type="term" value="F:lyase activity"/>
    <property type="evidence" value="ECO:0007669"/>
    <property type="project" value="UniProtKB-KW"/>
</dbReference>
<dbReference type="GO" id="GO:0006508">
    <property type="term" value="P:proteolysis"/>
    <property type="evidence" value="ECO:0007669"/>
    <property type="project" value="UniProtKB-KW"/>
</dbReference>
<keyword evidence="2" id="KW-0645">Protease</keyword>
<evidence type="ECO:0000256" key="3">
    <source>
        <dbReference type="ARBA" id="ARBA00022763"/>
    </source>
</evidence>
<comment type="caution">
    <text evidence="8">The sequence shown here is derived from an EMBL/GenBank/DDBJ whole genome shotgun (WGS) entry which is preliminary data.</text>
</comment>
<evidence type="ECO:0000313" key="8">
    <source>
        <dbReference type="EMBL" id="OIQ75477.1"/>
    </source>
</evidence>
<keyword evidence="7" id="KW-0456">Lyase</keyword>
<keyword evidence="6" id="KW-0238">DNA-binding</keyword>
<protein>
    <submittedName>
        <fullName evidence="8">Putative SOS response-associated peptidase YedK</fullName>
        <ecNumber evidence="8">3.4.-.-</ecNumber>
    </submittedName>
</protein>
<evidence type="ECO:0000256" key="1">
    <source>
        <dbReference type="ARBA" id="ARBA00008136"/>
    </source>
</evidence>
<dbReference type="GO" id="GO:0106300">
    <property type="term" value="P:protein-DNA covalent cross-linking repair"/>
    <property type="evidence" value="ECO:0007669"/>
    <property type="project" value="InterPro"/>
</dbReference>
<dbReference type="PANTHER" id="PTHR13604">
    <property type="entry name" value="DC12-RELATED"/>
    <property type="match status" value="1"/>
</dbReference>
<sequence length="237" mass="26649">MCGRYASFRRDDEIARACMVQQILGEERGPSWNVAPMQGIRVVLERPPRDEPDAAPVRQMRRVRWGLVPSWAKDPVIGSRMINARSETLTSKPSFKAAAARRRCLVPMDGYYEWMKNPDGTKTPFFLHADDEGPLIAAGLYELRPDPDLADDDPKKWLWTATIATTTATDALGHIHDRTPVFIPPDRYDQWLDNRLQDATEVDELLRSLPEPVLQAREVGPAVGAVRNDGPELIAPV</sequence>
<accession>A0A1J5QHK6</accession>
<keyword evidence="4 8" id="KW-0378">Hydrolase</keyword>
<dbReference type="InterPro" id="IPR003738">
    <property type="entry name" value="SRAP"/>
</dbReference>
<dbReference type="GO" id="GO:0008233">
    <property type="term" value="F:peptidase activity"/>
    <property type="evidence" value="ECO:0007669"/>
    <property type="project" value="UniProtKB-KW"/>
</dbReference>
<dbReference type="Pfam" id="PF02586">
    <property type="entry name" value="SRAP"/>
    <property type="match status" value="1"/>
</dbReference>
<dbReference type="EC" id="3.4.-.-" evidence="8"/>
<evidence type="ECO:0000256" key="7">
    <source>
        <dbReference type="ARBA" id="ARBA00023239"/>
    </source>
</evidence>